<dbReference type="EMBL" id="BMDD01000001">
    <property type="protein sequence ID" value="GGH71634.1"/>
    <property type="molecule type" value="Genomic_DNA"/>
</dbReference>
<proteinExistence type="predicted"/>
<evidence type="ECO:0000313" key="2">
    <source>
        <dbReference type="EMBL" id="GGH71634.1"/>
    </source>
</evidence>
<protein>
    <submittedName>
        <fullName evidence="2">Uncharacterized protein</fullName>
    </submittedName>
</protein>
<reference evidence="3" key="1">
    <citation type="journal article" date="2019" name="Int. J. Syst. Evol. Microbiol.">
        <title>The Global Catalogue of Microorganisms (GCM) 10K type strain sequencing project: providing services to taxonomists for standard genome sequencing and annotation.</title>
        <authorList>
            <consortium name="The Broad Institute Genomics Platform"/>
            <consortium name="The Broad Institute Genome Sequencing Center for Infectious Disease"/>
            <person name="Wu L."/>
            <person name="Ma J."/>
        </authorList>
    </citation>
    <scope>NUCLEOTIDE SEQUENCE [LARGE SCALE GENOMIC DNA]</scope>
    <source>
        <strain evidence="3">CCM 8702</strain>
    </source>
</reference>
<evidence type="ECO:0000313" key="3">
    <source>
        <dbReference type="Proteomes" id="UP000605427"/>
    </source>
</evidence>
<dbReference type="RefSeq" id="WP_172239643.1">
    <property type="nucleotide sequence ID" value="NZ_BMDD01000001.1"/>
</dbReference>
<keyword evidence="3" id="KW-1185">Reference proteome</keyword>
<accession>A0ABQ1ZNS7</accession>
<comment type="caution">
    <text evidence="2">The sequence shown here is derived from an EMBL/GenBank/DDBJ whole genome shotgun (WGS) entry which is preliminary data.</text>
</comment>
<organism evidence="2 3">
    <name type="scientific">Saccharibacillus endophyticus</name>
    <dbReference type="NCBI Taxonomy" id="2060666"/>
    <lineage>
        <taxon>Bacteria</taxon>
        <taxon>Bacillati</taxon>
        <taxon>Bacillota</taxon>
        <taxon>Bacilli</taxon>
        <taxon>Bacillales</taxon>
        <taxon>Paenibacillaceae</taxon>
        <taxon>Saccharibacillus</taxon>
    </lineage>
</organism>
<feature type="transmembrane region" description="Helical" evidence="1">
    <location>
        <begin position="7"/>
        <end position="28"/>
    </location>
</feature>
<name>A0ABQ1ZNS7_9BACL</name>
<keyword evidence="1" id="KW-0472">Membrane</keyword>
<evidence type="ECO:0000256" key="1">
    <source>
        <dbReference type="SAM" id="Phobius"/>
    </source>
</evidence>
<sequence>MKKGKKIMIVFGSLVIVLALGGLLIAYFQLKNSTSVLSTEEVAVMQVSLNDDSLSIQGSISASAISYRDYSYALKEDKVYIDIKGGLVTKKNPSGDFNITIKNKDFKNAKMVYIKDDNNEKLIYPK</sequence>
<dbReference type="Proteomes" id="UP000605427">
    <property type="component" value="Unassembled WGS sequence"/>
</dbReference>
<keyword evidence="1" id="KW-1133">Transmembrane helix</keyword>
<gene>
    <name evidence="2" type="ORF">GCM10007362_08940</name>
</gene>
<keyword evidence="1" id="KW-0812">Transmembrane</keyword>